<dbReference type="SUPFAM" id="SSF47384">
    <property type="entry name" value="Homodimeric domain of signal transducing histidine kinase"/>
    <property type="match status" value="1"/>
</dbReference>
<dbReference type="SMART" id="SM00065">
    <property type="entry name" value="GAF"/>
    <property type="match status" value="2"/>
</dbReference>
<keyword evidence="4" id="KW-0808">Transferase</keyword>
<keyword evidence="6" id="KW-0175">Coiled coil</keyword>
<evidence type="ECO:0000256" key="2">
    <source>
        <dbReference type="ARBA" id="ARBA00012438"/>
    </source>
</evidence>
<dbReference type="InterPro" id="IPR036097">
    <property type="entry name" value="HisK_dim/P_sf"/>
</dbReference>
<dbReference type="SMART" id="SM00091">
    <property type="entry name" value="PAS"/>
    <property type="match status" value="2"/>
</dbReference>
<feature type="domain" description="Histidine kinase" evidence="7">
    <location>
        <begin position="622"/>
        <end position="835"/>
    </location>
</feature>
<dbReference type="PROSITE" id="PS50112">
    <property type="entry name" value="PAS"/>
    <property type="match status" value="1"/>
</dbReference>
<evidence type="ECO:0000256" key="5">
    <source>
        <dbReference type="ARBA" id="ARBA00022777"/>
    </source>
</evidence>
<accession>A0ABQ2EMM4</accession>
<dbReference type="PANTHER" id="PTHR43304">
    <property type="entry name" value="PHYTOCHROME-LIKE PROTEIN CPH1"/>
    <property type="match status" value="1"/>
</dbReference>
<keyword evidence="11" id="KW-1185">Reference proteome</keyword>
<comment type="caution">
    <text evidence="10">The sequence shown here is derived from an EMBL/GenBank/DDBJ whole genome shotgun (WGS) entry which is preliminary data.</text>
</comment>
<dbReference type="SUPFAM" id="SSF55781">
    <property type="entry name" value="GAF domain-like"/>
    <property type="match status" value="2"/>
</dbReference>
<dbReference type="InterPro" id="IPR013767">
    <property type="entry name" value="PAS_fold"/>
</dbReference>
<dbReference type="SMART" id="SM00086">
    <property type="entry name" value="PAC"/>
    <property type="match status" value="1"/>
</dbReference>
<dbReference type="Gene3D" id="3.30.450.20">
    <property type="entry name" value="PAS domain"/>
    <property type="match status" value="2"/>
</dbReference>
<dbReference type="PANTHER" id="PTHR43304:SF1">
    <property type="entry name" value="PAC DOMAIN-CONTAINING PROTEIN"/>
    <property type="match status" value="1"/>
</dbReference>
<dbReference type="InterPro" id="IPR000014">
    <property type="entry name" value="PAS"/>
</dbReference>
<dbReference type="CDD" id="cd16921">
    <property type="entry name" value="HATPase_FilI-like"/>
    <property type="match status" value="1"/>
</dbReference>
<dbReference type="Gene3D" id="3.30.450.40">
    <property type="match status" value="2"/>
</dbReference>
<dbReference type="InterPro" id="IPR003661">
    <property type="entry name" value="HisK_dim/P_dom"/>
</dbReference>
<feature type="domain" description="PAS" evidence="8">
    <location>
        <begin position="11"/>
        <end position="54"/>
    </location>
</feature>
<dbReference type="EC" id="2.7.13.3" evidence="2"/>
<dbReference type="Pfam" id="PF13185">
    <property type="entry name" value="GAF_2"/>
    <property type="match status" value="2"/>
</dbReference>
<dbReference type="SUPFAM" id="SSF55785">
    <property type="entry name" value="PYP-like sensor domain (PAS domain)"/>
    <property type="match status" value="2"/>
</dbReference>
<dbReference type="Pfam" id="PF02518">
    <property type="entry name" value="HATPase_c"/>
    <property type="match status" value="1"/>
</dbReference>
<evidence type="ECO:0000313" key="11">
    <source>
        <dbReference type="Proteomes" id="UP000647587"/>
    </source>
</evidence>
<evidence type="ECO:0000259" key="7">
    <source>
        <dbReference type="PROSITE" id="PS50109"/>
    </source>
</evidence>
<dbReference type="SMART" id="SM00388">
    <property type="entry name" value="HisKA"/>
    <property type="match status" value="1"/>
</dbReference>
<organism evidence="10 11">
    <name type="scientific">Deinococcus malanensis</name>
    <dbReference type="NCBI Taxonomy" id="1706855"/>
    <lineage>
        <taxon>Bacteria</taxon>
        <taxon>Thermotogati</taxon>
        <taxon>Deinococcota</taxon>
        <taxon>Deinococci</taxon>
        <taxon>Deinococcales</taxon>
        <taxon>Deinococcaceae</taxon>
        <taxon>Deinococcus</taxon>
    </lineage>
</organism>
<dbReference type="InterPro" id="IPR052162">
    <property type="entry name" value="Sensor_kinase/Photoreceptor"/>
</dbReference>
<dbReference type="InterPro" id="IPR036890">
    <property type="entry name" value="HATPase_C_sf"/>
</dbReference>
<sequence>MTSSYALTPPLVQLLDATADAVFTLDAAGFFSYANRNAAAMVNLTPAEIVGRHLEQDFPDAFSRRWPAESRAAIAEQRPVEYDAFSPSLGTWVRVHIVPTPEGLAVQLRDVTFVKRTEVLQQLTAELNRVSTPGQVGRVLLEQAVSSAGAYMGALVVPSADGAFLELQDDVGYTPELRERFARFSLDLDIPPCGAVRQGRAVFVSGTEFDEQYPGSVAVRADRTRSLAALPLFIEGKLWGVLALSFEEARRFRPAEQEFLLSLVEQCSQAVGRTQAEEGWRVSQTQLRVMLEAAGIGYWELDSQTQMVWRSVRHDTIFGYPDGHPDWTYTCFLEHVLPDDRKRVDQTYQSALALGQPWDFECRVRRADGEVRWIWGHGLALGDHDLKRGHMLGLVQDITGRKQVEEQLRTQADTLAALNRIGQALSAELELGALVQAVTDAGVELTGAQFGAFFYNTTDRNQETHTLYALSGAPREAFAGYPLPRTTAIFGPTFRGEGVIRVDDITQDARYGQNAPYHGMPAGHLPVRSYLAVPVVARTGEVLGGLFFGHGTPGIFTERAERVSLGLAAQTAVALDNARLYQQLQNSHSDLEARVEERTEQLRAQAAELQRSNQELEQFAYIASHDLQAPIRAVTSFAGLLESRYSAQLDERGQKYLTQIVSSGLHMKRLVDDLLAFSRIHTTQHSLEPTDTQAVFGEVAARLAQDESLTTPQMTFDPLPVVLADSRQFDQLLQNLMTNALKYRREGVIPSVHVSAVRDGDLWRFAVRDNGIGIAPEYFGRIFEIFQRLHGQEQYKGTGIGLAVCKKIVERHGGQIWLESTVGQGTTFFFTLRAA</sequence>
<dbReference type="RefSeq" id="WP_189004948.1">
    <property type="nucleotide sequence ID" value="NZ_BMPP01000003.1"/>
</dbReference>
<evidence type="ECO:0000259" key="8">
    <source>
        <dbReference type="PROSITE" id="PS50112"/>
    </source>
</evidence>
<evidence type="ECO:0000256" key="6">
    <source>
        <dbReference type="SAM" id="Coils"/>
    </source>
</evidence>
<feature type="domain" description="PAC" evidence="9">
    <location>
        <begin position="358"/>
        <end position="410"/>
    </location>
</feature>
<dbReference type="Pfam" id="PF00512">
    <property type="entry name" value="HisKA"/>
    <property type="match status" value="1"/>
</dbReference>
<dbReference type="PRINTS" id="PR00344">
    <property type="entry name" value="BCTRLSENSOR"/>
</dbReference>
<dbReference type="Proteomes" id="UP000647587">
    <property type="component" value="Unassembled WGS sequence"/>
</dbReference>
<dbReference type="InterPro" id="IPR004358">
    <property type="entry name" value="Sig_transdc_His_kin-like_C"/>
</dbReference>
<protein>
    <recommendedName>
        <fullName evidence="2">histidine kinase</fullName>
        <ecNumber evidence="2">2.7.13.3</ecNumber>
    </recommendedName>
</protein>
<proteinExistence type="predicted"/>
<dbReference type="InterPro" id="IPR013655">
    <property type="entry name" value="PAS_fold_3"/>
</dbReference>
<dbReference type="InterPro" id="IPR035965">
    <property type="entry name" value="PAS-like_dom_sf"/>
</dbReference>
<dbReference type="PROSITE" id="PS50109">
    <property type="entry name" value="HIS_KIN"/>
    <property type="match status" value="1"/>
</dbReference>
<keyword evidence="5" id="KW-0418">Kinase</keyword>
<comment type="catalytic activity">
    <reaction evidence="1">
        <text>ATP + protein L-histidine = ADP + protein N-phospho-L-histidine.</text>
        <dbReference type="EC" id="2.7.13.3"/>
    </reaction>
</comment>
<dbReference type="InterPro" id="IPR029016">
    <property type="entry name" value="GAF-like_dom_sf"/>
</dbReference>
<evidence type="ECO:0000256" key="3">
    <source>
        <dbReference type="ARBA" id="ARBA00022553"/>
    </source>
</evidence>
<name>A0ABQ2EMM4_9DEIO</name>
<dbReference type="InterPro" id="IPR005467">
    <property type="entry name" value="His_kinase_dom"/>
</dbReference>
<evidence type="ECO:0000259" key="9">
    <source>
        <dbReference type="PROSITE" id="PS50113"/>
    </source>
</evidence>
<dbReference type="Gene3D" id="1.10.287.130">
    <property type="match status" value="1"/>
</dbReference>
<dbReference type="InterPro" id="IPR001610">
    <property type="entry name" value="PAC"/>
</dbReference>
<dbReference type="SMART" id="SM00387">
    <property type="entry name" value="HATPase_c"/>
    <property type="match status" value="1"/>
</dbReference>
<dbReference type="PROSITE" id="PS50113">
    <property type="entry name" value="PAC"/>
    <property type="match status" value="1"/>
</dbReference>
<evidence type="ECO:0000313" key="10">
    <source>
        <dbReference type="EMBL" id="GGK17491.1"/>
    </source>
</evidence>
<keyword evidence="3" id="KW-0597">Phosphoprotein</keyword>
<evidence type="ECO:0000256" key="1">
    <source>
        <dbReference type="ARBA" id="ARBA00000085"/>
    </source>
</evidence>
<dbReference type="CDD" id="cd00130">
    <property type="entry name" value="PAS"/>
    <property type="match status" value="2"/>
</dbReference>
<evidence type="ECO:0000256" key="4">
    <source>
        <dbReference type="ARBA" id="ARBA00022679"/>
    </source>
</evidence>
<dbReference type="InterPro" id="IPR003018">
    <property type="entry name" value="GAF"/>
</dbReference>
<dbReference type="CDD" id="cd00082">
    <property type="entry name" value="HisKA"/>
    <property type="match status" value="1"/>
</dbReference>
<dbReference type="Gene3D" id="3.30.565.10">
    <property type="entry name" value="Histidine kinase-like ATPase, C-terminal domain"/>
    <property type="match status" value="1"/>
</dbReference>
<reference evidence="11" key="1">
    <citation type="journal article" date="2019" name="Int. J. Syst. Evol. Microbiol.">
        <title>The Global Catalogue of Microorganisms (GCM) 10K type strain sequencing project: providing services to taxonomists for standard genome sequencing and annotation.</title>
        <authorList>
            <consortium name="The Broad Institute Genomics Platform"/>
            <consortium name="The Broad Institute Genome Sequencing Center for Infectious Disease"/>
            <person name="Wu L."/>
            <person name="Ma J."/>
        </authorList>
    </citation>
    <scope>NUCLEOTIDE SEQUENCE [LARGE SCALE GENOMIC DNA]</scope>
    <source>
        <strain evidence="11">JCM 30331</strain>
    </source>
</reference>
<gene>
    <name evidence="10" type="ORF">GCM10008955_08770</name>
</gene>
<feature type="coiled-coil region" evidence="6">
    <location>
        <begin position="581"/>
        <end position="619"/>
    </location>
</feature>
<dbReference type="InterPro" id="IPR000700">
    <property type="entry name" value="PAS-assoc_C"/>
</dbReference>
<dbReference type="EMBL" id="BMPP01000003">
    <property type="protein sequence ID" value="GGK17491.1"/>
    <property type="molecule type" value="Genomic_DNA"/>
</dbReference>
<dbReference type="Pfam" id="PF00989">
    <property type="entry name" value="PAS"/>
    <property type="match status" value="1"/>
</dbReference>
<dbReference type="InterPro" id="IPR003594">
    <property type="entry name" value="HATPase_dom"/>
</dbReference>
<dbReference type="NCBIfam" id="TIGR00229">
    <property type="entry name" value="sensory_box"/>
    <property type="match status" value="1"/>
</dbReference>
<dbReference type="SUPFAM" id="SSF55874">
    <property type="entry name" value="ATPase domain of HSP90 chaperone/DNA topoisomerase II/histidine kinase"/>
    <property type="match status" value="1"/>
</dbReference>
<dbReference type="Gene3D" id="2.10.70.100">
    <property type="match status" value="1"/>
</dbReference>
<dbReference type="Pfam" id="PF08447">
    <property type="entry name" value="PAS_3"/>
    <property type="match status" value="1"/>
</dbReference>